<feature type="domain" description="Anaphase-promoting complex subunit 1 middle" evidence="8">
    <location>
        <begin position="195"/>
        <end position="510"/>
    </location>
</feature>
<keyword evidence="11" id="KW-1185">Reference proteome</keyword>
<organism evidence="10 11">
    <name type="scientific">Trichogramma brassicae</name>
    <dbReference type="NCBI Taxonomy" id="86971"/>
    <lineage>
        <taxon>Eukaryota</taxon>
        <taxon>Metazoa</taxon>
        <taxon>Ecdysozoa</taxon>
        <taxon>Arthropoda</taxon>
        <taxon>Hexapoda</taxon>
        <taxon>Insecta</taxon>
        <taxon>Pterygota</taxon>
        <taxon>Neoptera</taxon>
        <taxon>Endopterygota</taxon>
        <taxon>Hymenoptera</taxon>
        <taxon>Apocrita</taxon>
        <taxon>Proctotrupomorpha</taxon>
        <taxon>Chalcidoidea</taxon>
        <taxon>Trichogrammatidae</taxon>
        <taxon>Trichogramma</taxon>
    </lineage>
</organism>
<evidence type="ECO:0000313" key="11">
    <source>
        <dbReference type="Proteomes" id="UP000479190"/>
    </source>
</evidence>
<dbReference type="InterPro" id="IPR024990">
    <property type="entry name" value="Apc1"/>
</dbReference>
<sequence>MILSMFNKLNMMAVMELNGNITIYSGSSYVGKLHIPSVLPSIVGPSFALPHFYDREIMSPYPKRSSLILPAATSSPDIKFDDGVHLLSPVGEGRGARDHLIDNSLIDGPTYLKSAVGNKLVLEYGYSNYYKVTLPTLKASPLVSMCLKTLRNILPRDLATQLLVKWYVARNAPGPQDLTVNQEWKLFLIIFFTLFGYDINKLPITTSDGDLTTEHCSPVIVSKKQKTTNNGSTDDWNYLMGAEVTGQVQNYLTDSLGLTKWQRKNDNCDFVSVRDHKDEAQRTKINLQSPFVVHLPQVLFALHLLYEELKLNSAMSESLLLLAKLLHQLCTDLNLKSYRLHYFADFPVLGKNRSEFQIAEHDTGKIIIPNFIASHTPDIFRTLYNLLCESDTSYPYPYLPNVNPMSKNLVQVFALLTECKKDYLLELDNFFKVVSQTHQAERPFAPKSKKELMEDVMMHCYKTGIDKNELDNLPAGINYIFNSILYFCRENPPTNWPSSVYELIDRQDLAALEQKVAGKDYLENEENKYIQRDRNHDDKDLNDGMELDYTILRLRFNVDYRVREVRQCLDSSEPIPITITQRPEVSDHEFIEEQERYLHSLCTRTMALPIGRGIFTMRSSMPVNTEQLPIPRLCLTGKAPPRGTTVELTHIDVPSNMNTWPLFHNGLATGLCIHPSAKNVDSTWIVYNKQQQGEFGIEHSGFLMALGLNGHLKNLAPFSMYEYLVECHETTSVGLLLGLSATHRSSMDVSMTKLLSLHVETLLPPTSIELNVQQNVQVAALMGVGLVYQGTNHRHISHALLAEIGRPPGPEMKNCVDRESYSLTAGMALGLVVLGSGGGSDLASIPDTLHYYMVGGNTRPFVGAQRDKYKSPSYQIREGDSINIDVTSPGATIALGFMYMKTGNHAVAEWMAAPNTQYLLDFVRPDLLMLRILAKSLILWDDIEPSRTWASSHVPEIVAKYKMMKPSAEITEFVDLETINNDNRYHLQALRHFYVLATEPRLLLPKDIDSEAYCFAQMKLTFAGDGFQKGPEVIVKAPCMLPQLDSLLKVELDDDRYWKITFDRDRNFDQLKKILNANCSLYVKQKAGCLSHMEDPQGFRTLLAQTLTTDDVIIWTASPKQITSFTSNSIILNFVNSFLKKVDQPCDEECDDYCVEPVHHSLTELCFGAPKNGNRDIKEIRVQMSDMEHNFLQQLTNIAYECVVRDKVSFMPLWLSIQKLLVTLEKQPKGTSVWQIKFLTPRKLHQDFPATFEKLLNMENIIANNQRLNFIMDSWEGELSTILHQFSESNSIIARTLDFDRFHSYMLNYNIPKNLNDLILEDDEADDQCGHNQRHEHGHVRVSAARHAGAGQNAGPRRRGDEARGRAKSSAAHTDVQQAVEEDKQTGTGAAGIVPAEGQTRQRISPQSRKDFIGSFFFKST</sequence>
<dbReference type="InterPro" id="IPR048971">
    <property type="entry name" value="Apc1_3rd"/>
</dbReference>
<gene>
    <name evidence="10" type="ORF">TBRA_LOCUS7883</name>
</gene>
<dbReference type="GO" id="GO:0007091">
    <property type="term" value="P:metaphase/anaphase transition of mitotic cell cycle"/>
    <property type="evidence" value="ECO:0007669"/>
    <property type="project" value="TreeGrafter"/>
</dbReference>
<evidence type="ECO:0000256" key="6">
    <source>
        <dbReference type="SAM" id="MobiDB-lite"/>
    </source>
</evidence>
<dbReference type="Gene3D" id="1.25.10.10">
    <property type="entry name" value="Leucine-rich Repeat Variant"/>
    <property type="match status" value="1"/>
</dbReference>
<dbReference type="PANTHER" id="PTHR12827:SF3">
    <property type="entry name" value="ANAPHASE-PROMOTING COMPLEX SUBUNIT 1"/>
    <property type="match status" value="1"/>
</dbReference>
<accession>A0A6H5IF43</accession>
<evidence type="ECO:0000256" key="2">
    <source>
        <dbReference type="ARBA" id="ARBA00022618"/>
    </source>
</evidence>
<evidence type="ECO:0000256" key="5">
    <source>
        <dbReference type="ARBA" id="ARBA00023306"/>
    </source>
</evidence>
<evidence type="ECO:0000256" key="4">
    <source>
        <dbReference type="ARBA" id="ARBA00022776"/>
    </source>
</evidence>
<keyword evidence="3" id="KW-0677">Repeat</keyword>
<dbReference type="InterPro" id="IPR041221">
    <property type="entry name" value="APC1_C"/>
</dbReference>
<dbReference type="PANTHER" id="PTHR12827">
    <property type="entry name" value="MEIOTIC CHECKPOINT REGULATOR TSG24 FAMILY MEMBER"/>
    <property type="match status" value="1"/>
</dbReference>
<dbReference type="EMBL" id="CADCXV010000806">
    <property type="protein sequence ID" value="CAB0036000.1"/>
    <property type="molecule type" value="Genomic_DNA"/>
</dbReference>
<dbReference type="InterPro" id="IPR046794">
    <property type="entry name" value="Apc1_MidN"/>
</dbReference>
<dbReference type="Pfam" id="PF21282">
    <property type="entry name" value="APC1_3rd"/>
    <property type="match status" value="1"/>
</dbReference>
<dbReference type="GO" id="GO:0051301">
    <property type="term" value="P:cell division"/>
    <property type="evidence" value="ECO:0007669"/>
    <property type="project" value="UniProtKB-KW"/>
</dbReference>
<keyword evidence="5" id="KW-0131">Cell cycle</keyword>
<keyword evidence="4" id="KW-0498">Mitosis</keyword>
<feature type="region of interest" description="Disordered" evidence="6">
    <location>
        <begin position="1328"/>
        <end position="1409"/>
    </location>
</feature>
<name>A0A6H5IF43_9HYME</name>
<feature type="domain" description="Anaphase-promoting complex subunit 1 beta-sandwich" evidence="9">
    <location>
        <begin position="1001"/>
        <end position="1086"/>
    </location>
</feature>
<evidence type="ECO:0000259" key="9">
    <source>
        <dbReference type="Pfam" id="PF21282"/>
    </source>
</evidence>
<reference evidence="10 11" key="1">
    <citation type="submission" date="2020-02" db="EMBL/GenBank/DDBJ databases">
        <authorList>
            <person name="Ferguson B K."/>
        </authorList>
    </citation>
    <scope>NUCLEOTIDE SEQUENCE [LARGE SCALE GENOMIC DNA]</scope>
</reference>
<protein>
    <submittedName>
        <fullName evidence="10">Uncharacterized protein</fullName>
    </submittedName>
</protein>
<evidence type="ECO:0000259" key="8">
    <source>
        <dbReference type="Pfam" id="PF20518"/>
    </source>
</evidence>
<keyword evidence="2" id="KW-0132">Cell division</keyword>
<proteinExistence type="inferred from homology"/>
<dbReference type="Proteomes" id="UP000479190">
    <property type="component" value="Unassembled WGS sequence"/>
</dbReference>
<comment type="similarity">
    <text evidence="1">Belongs to the APC1 family.</text>
</comment>
<dbReference type="InterPro" id="IPR011989">
    <property type="entry name" value="ARM-like"/>
</dbReference>
<dbReference type="Pfam" id="PF18122">
    <property type="entry name" value="APC1_C"/>
    <property type="match status" value="1"/>
</dbReference>
<evidence type="ECO:0000313" key="10">
    <source>
        <dbReference type="EMBL" id="CAB0036000.1"/>
    </source>
</evidence>
<dbReference type="GO" id="GO:0031145">
    <property type="term" value="P:anaphase-promoting complex-dependent catabolic process"/>
    <property type="evidence" value="ECO:0007669"/>
    <property type="project" value="TreeGrafter"/>
</dbReference>
<dbReference type="OrthoDB" id="26401at2759"/>
<evidence type="ECO:0000259" key="7">
    <source>
        <dbReference type="Pfam" id="PF18122"/>
    </source>
</evidence>
<dbReference type="GO" id="GO:0070979">
    <property type="term" value="P:protein K11-linked ubiquitination"/>
    <property type="evidence" value="ECO:0007669"/>
    <property type="project" value="TreeGrafter"/>
</dbReference>
<feature type="domain" description="Anaphase-promoting complex subunit 1 C-terminal" evidence="7">
    <location>
        <begin position="1122"/>
        <end position="1312"/>
    </location>
</feature>
<dbReference type="Pfam" id="PF20518">
    <property type="entry name" value="Apc1_MidN"/>
    <property type="match status" value="1"/>
</dbReference>
<dbReference type="GO" id="GO:0060090">
    <property type="term" value="F:molecular adaptor activity"/>
    <property type="evidence" value="ECO:0007669"/>
    <property type="project" value="TreeGrafter"/>
</dbReference>
<evidence type="ECO:0000256" key="3">
    <source>
        <dbReference type="ARBA" id="ARBA00022737"/>
    </source>
</evidence>
<evidence type="ECO:0000256" key="1">
    <source>
        <dbReference type="ARBA" id="ARBA00010547"/>
    </source>
</evidence>
<dbReference type="GO" id="GO:0005680">
    <property type="term" value="C:anaphase-promoting complex"/>
    <property type="evidence" value="ECO:0007669"/>
    <property type="project" value="InterPro"/>
</dbReference>